<evidence type="ECO:0000313" key="2">
    <source>
        <dbReference type="Proteomes" id="UP000694389"/>
    </source>
</evidence>
<dbReference type="Ensembl" id="ENSDLAT00005043758.2">
    <property type="protein sequence ID" value="ENSDLAP00005040981.2"/>
    <property type="gene ID" value="ENSDLAG00005018308.2"/>
</dbReference>
<reference evidence="1" key="1">
    <citation type="submission" date="2025-08" db="UniProtKB">
        <authorList>
            <consortium name="Ensembl"/>
        </authorList>
    </citation>
    <scope>IDENTIFICATION</scope>
</reference>
<dbReference type="InterPro" id="IPR053234">
    <property type="entry name" value="RPM1_Interactor"/>
</dbReference>
<name>A0A8C4NR09_DICLA</name>
<reference evidence="1" key="2">
    <citation type="submission" date="2025-09" db="UniProtKB">
        <authorList>
            <consortium name="Ensembl"/>
        </authorList>
    </citation>
    <scope>IDENTIFICATION</scope>
</reference>
<organism evidence="1 2">
    <name type="scientific">Dicentrarchus labrax</name>
    <name type="common">European seabass</name>
    <name type="synonym">Morone labrax</name>
    <dbReference type="NCBI Taxonomy" id="13489"/>
    <lineage>
        <taxon>Eukaryota</taxon>
        <taxon>Metazoa</taxon>
        <taxon>Chordata</taxon>
        <taxon>Craniata</taxon>
        <taxon>Vertebrata</taxon>
        <taxon>Euteleostomi</taxon>
        <taxon>Actinopterygii</taxon>
        <taxon>Neopterygii</taxon>
        <taxon>Teleostei</taxon>
        <taxon>Neoteleostei</taxon>
        <taxon>Acanthomorphata</taxon>
        <taxon>Eupercaria</taxon>
        <taxon>Moronidae</taxon>
        <taxon>Dicentrarchus</taxon>
    </lineage>
</organism>
<accession>A0A8C4NR09</accession>
<sequence length="656" mass="73910">MCTKVDNEEIIILSDDDDDEDDITCSEPSVLIVEVEDVKKNGTSCVCFAPTCLYVWVDDVINSHQLLFLSVSDCPLTSSALDEDLVVTFSRRAEVLPHARYDCPIHPFTATDDETIGPVAGNQLICDQCFCYICDKLASTCVMWFHRGVCHCNSHKRSMFWNNLRNGALLGELQSFNLTLSEMDAHLRLAETMLQRFKQELAARFSSFMEGKNLEEYGLSLPNQQAFIYDYTPVYELVSSFLDEADKQDGRAAAIMRLGATDYFIRHIQLSGNFILKSPMANVADAKVVLLQRVISSMQRQMVTADFTTEFSFKLQDFYKKLLFPSELKSLRNSLCVRPWDDVLLVSVLKGQNVSGVRKDKGKKDILTEQISIVLLRTEVLQQQRRYRELCRYLRVVLADDSNLLQQVRDLIPFFLCMEGDFTSALHSLFTSVSAPASRFTPPLFHFYLSIFETATAPKLVVSQPAQLCYSNAAWEPIKGAVPLPRDVQVKFALRVQRCCSAVFTDSQCWTTLLTVVNAPRGSLTAIPAPSPQFLHEAKNVVNSILPKEPSSNIQIPRFFQEVYPDQALLLLVTGALGLRILNSALSPALPVLNTFKENVWALEWLWDSLSSSAERLSSFLQEVTQELENTTGSPEAVRLYFSQVLRCQLADSLSH</sequence>
<evidence type="ECO:0000313" key="1">
    <source>
        <dbReference type="Ensembl" id="ENSDLAP00005040981.2"/>
    </source>
</evidence>
<dbReference type="Proteomes" id="UP000694389">
    <property type="component" value="Unassembled WGS sequence"/>
</dbReference>
<dbReference type="GeneTree" id="ENSGT00400000022459"/>
<dbReference type="AlphaFoldDB" id="A0A8C4NR09"/>
<protein>
    <submittedName>
        <fullName evidence="1">Zgc:112980</fullName>
    </submittedName>
</protein>
<keyword evidence="2" id="KW-1185">Reference proteome</keyword>
<dbReference type="PANTHER" id="PTHR33443">
    <property type="entry name" value="ZGC:112980"/>
    <property type="match status" value="1"/>
</dbReference>
<proteinExistence type="predicted"/>
<dbReference type="PANTHER" id="PTHR33443:SF30">
    <property type="entry name" value="SARCOSINE DEHYDROGENASE-2C PROTEIN"/>
    <property type="match status" value="1"/>
</dbReference>